<dbReference type="EMBL" id="CP097508">
    <property type="protein sequence ID" value="URE09263.1"/>
    <property type="molecule type" value="Genomic_DNA"/>
</dbReference>
<accession>A0A9E7K7B6</accession>
<protein>
    <submittedName>
        <fullName evidence="1">Uncharacterized protein</fullName>
    </submittedName>
</protein>
<proteinExistence type="predicted"/>
<evidence type="ECO:0000313" key="2">
    <source>
        <dbReference type="Proteomes" id="UP001055439"/>
    </source>
</evidence>
<name>A0A9E7K7B6_9LILI</name>
<gene>
    <name evidence="1" type="ORF">MUK42_34008</name>
</gene>
<evidence type="ECO:0000313" key="1">
    <source>
        <dbReference type="EMBL" id="URE09263.1"/>
    </source>
</evidence>
<reference evidence="1" key="1">
    <citation type="submission" date="2022-05" db="EMBL/GenBank/DDBJ databases">
        <title>The Musa troglodytarum L. genome provides insights into the mechanism of non-climacteric behaviour and enrichment of carotenoids.</title>
        <authorList>
            <person name="Wang J."/>
        </authorList>
    </citation>
    <scope>NUCLEOTIDE SEQUENCE</scope>
    <source>
        <tissue evidence="1">Leaf</tissue>
    </source>
</reference>
<dbReference type="Proteomes" id="UP001055439">
    <property type="component" value="Chromosome 6"/>
</dbReference>
<dbReference type="OrthoDB" id="10248617at2759"/>
<sequence>MKITLQEIVYESGDIEVRAERQHHPAVGPILTRVQANTFVHRTRSPCNQPFQKLHRRDEHNLKTASHLFRAVHHSNKLQDDHATMEDDEITEEDAWAVISTYFEDNDIARQ</sequence>
<organism evidence="1 2">
    <name type="scientific">Musa troglodytarum</name>
    <name type="common">fe'i banana</name>
    <dbReference type="NCBI Taxonomy" id="320322"/>
    <lineage>
        <taxon>Eukaryota</taxon>
        <taxon>Viridiplantae</taxon>
        <taxon>Streptophyta</taxon>
        <taxon>Embryophyta</taxon>
        <taxon>Tracheophyta</taxon>
        <taxon>Spermatophyta</taxon>
        <taxon>Magnoliopsida</taxon>
        <taxon>Liliopsida</taxon>
        <taxon>Zingiberales</taxon>
        <taxon>Musaceae</taxon>
        <taxon>Musa</taxon>
    </lineage>
</organism>
<keyword evidence="2" id="KW-1185">Reference proteome</keyword>
<dbReference type="AlphaFoldDB" id="A0A9E7K7B6"/>